<keyword evidence="8 9" id="KW-0413">Isomerase</keyword>
<keyword evidence="6 9" id="KW-0028">Amino-acid biosynthesis</keyword>
<keyword evidence="5 9" id="KW-0963">Cytoplasm</keyword>
<evidence type="ECO:0000256" key="4">
    <source>
        <dbReference type="ARBA" id="ARBA00009667"/>
    </source>
</evidence>
<keyword evidence="7 9" id="KW-0368">Histidine biosynthesis</keyword>
<dbReference type="GO" id="GO:0016853">
    <property type="term" value="F:isomerase activity"/>
    <property type="evidence" value="ECO:0007669"/>
    <property type="project" value="UniProtKB-KW"/>
</dbReference>
<gene>
    <name evidence="9" type="primary">hisA</name>
    <name evidence="11" type="ORF">U7230_09680</name>
</gene>
<dbReference type="Proteomes" id="UP001332192">
    <property type="component" value="Chromosome"/>
</dbReference>
<dbReference type="RefSeq" id="WP_324715638.1">
    <property type="nucleotide sequence ID" value="NZ_CP141615.1"/>
</dbReference>
<evidence type="ECO:0000256" key="8">
    <source>
        <dbReference type="ARBA" id="ARBA00023235"/>
    </source>
</evidence>
<evidence type="ECO:0000313" key="12">
    <source>
        <dbReference type="Proteomes" id="UP001332192"/>
    </source>
</evidence>
<organism evidence="11 12">
    <name type="scientific">Carboxydichorda subterranea</name>
    <dbReference type="NCBI Taxonomy" id="3109565"/>
    <lineage>
        <taxon>Bacteria</taxon>
        <taxon>Bacillati</taxon>
        <taxon>Bacillota</taxon>
        <taxon>Limnochordia</taxon>
        <taxon>Limnochordales</taxon>
        <taxon>Geochordaceae</taxon>
        <taxon>Carboxydichorda</taxon>
    </lineage>
</organism>
<dbReference type="InterPro" id="IPR013785">
    <property type="entry name" value="Aldolase_TIM"/>
</dbReference>
<comment type="similarity">
    <text evidence="4 9 10">Belongs to the HisA/HisF family.</text>
</comment>
<dbReference type="InterPro" id="IPR006062">
    <property type="entry name" value="His_biosynth"/>
</dbReference>
<name>A0ABZ1BV08_9FIRM</name>
<comment type="catalytic activity">
    <reaction evidence="1 9">
        <text>1-(5-phospho-beta-D-ribosyl)-5-[(5-phospho-beta-D-ribosylamino)methylideneamino]imidazole-4-carboxamide = 5-[(5-phospho-1-deoxy-D-ribulos-1-ylimino)methylamino]-1-(5-phospho-beta-D-ribosyl)imidazole-4-carboxamide</text>
        <dbReference type="Rhea" id="RHEA:15469"/>
        <dbReference type="ChEBI" id="CHEBI:58435"/>
        <dbReference type="ChEBI" id="CHEBI:58525"/>
        <dbReference type="EC" id="5.3.1.16"/>
    </reaction>
</comment>
<feature type="active site" description="Proton donor" evidence="9">
    <location>
        <position position="135"/>
    </location>
</feature>
<reference evidence="11 12" key="1">
    <citation type="journal article" date="2024" name="Front. Microbiol.">
        <title>Novel thermophilic genera Geochorda gen. nov. and Carboxydochorda gen. nov. from the deep terrestrial subsurface reveal the ecophysiological diversity in the class Limnochordia.</title>
        <authorList>
            <person name="Karnachuk O.V."/>
            <person name="Lukina A.P."/>
            <person name="Avakyan M.R."/>
            <person name="Kadnikov V.V."/>
            <person name="Begmatov S."/>
            <person name="Beletsky A.V."/>
            <person name="Vlasova K.G."/>
            <person name="Novikov A.A."/>
            <person name="Shcherbakova V.A."/>
            <person name="Mardanov A.V."/>
            <person name="Ravin N.V."/>
        </authorList>
    </citation>
    <scope>NUCLEOTIDE SEQUENCE [LARGE SCALE GENOMIC DNA]</scope>
    <source>
        <strain evidence="11 12">L945</strain>
    </source>
</reference>
<protein>
    <recommendedName>
        <fullName evidence="9">1-(5-phosphoribosyl)-5-[(5-phosphoribosylamino)methylideneamino] imidazole-4-carboxamide isomerase</fullName>
        <ecNumber evidence="9">5.3.1.16</ecNumber>
    </recommendedName>
    <alternativeName>
        <fullName evidence="9">Phosphoribosylformimino-5-aminoimidazole carboxamide ribotide isomerase</fullName>
    </alternativeName>
</protein>
<evidence type="ECO:0000256" key="7">
    <source>
        <dbReference type="ARBA" id="ARBA00023102"/>
    </source>
</evidence>
<dbReference type="EC" id="5.3.1.16" evidence="9"/>
<evidence type="ECO:0000256" key="10">
    <source>
        <dbReference type="RuleBase" id="RU003657"/>
    </source>
</evidence>
<dbReference type="InterPro" id="IPR044524">
    <property type="entry name" value="Isoase_HisA-like"/>
</dbReference>
<evidence type="ECO:0000256" key="5">
    <source>
        <dbReference type="ARBA" id="ARBA00022490"/>
    </source>
</evidence>
<feature type="active site" description="Proton acceptor" evidence="9">
    <location>
        <position position="13"/>
    </location>
</feature>
<proteinExistence type="inferred from homology"/>
<evidence type="ECO:0000313" key="11">
    <source>
        <dbReference type="EMBL" id="WRP16366.1"/>
    </source>
</evidence>
<accession>A0ABZ1BV08</accession>
<keyword evidence="12" id="KW-1185">Reference proteome</keyword>
<dbReference type="PANTHER" id="PTHR43090">
    <property type="entry name" value="1-(5-PHOSPHORIBOSYL)-5-[(5-PHOSPHORIBOSYLAMINO)METHYLIDENEAMINO] IMIDAZOLE-4-CARBOXAMIDE ISOMERASE"/>
    <property type="match status" value="1"/>
</dbReference>
<dbReference type="SUPFAM" id="SSF51366">
    <property type="entry name" value="Ribulose-phoshate binding barrel"/>
    <property type="match status" value="1"/>
</dbReference>
<evidence type="ECO:0000256" key="9">
    <source>
        <dbReference type="HAMAP-Rule" id="MF_01014"/>
    </source>
</evidence>
<dbReference type="CDD" id="cd04732">
    <property type="entry name" value="HisA"/>
    <property type="match status" value="1"/>
</dbReference>
<dbReference type="HAMAP" id="MF_01014">
    <property type="entry name" value="HisA"/>
    <property type="match status" value="1"/>
</dbReference>
<dbReference type="PANTHER" id="PTHR43090:SF2">
    <property type="entry name" value="1-(5-PHOSPHORIBOSYL)-5-[(5-PHOSPHORIBOSYLAMINO)METHYLIDENEAMINO] IMIDAZOLE-4-CARBOXAMIDE ISOMERASE"/>
    <property type="match status" value="1"/>
</dbReference>
<comment type="subcellular location">
    <subcellularLocation>
        <location evidence="2 9">Cytoplasm</location>
    </subcellularLocation>
</comment>
<evidence type="ECO:0000256" key="6">
    <source>
        <dbReference type="ARBA" id="ARBA00022605"/>
    </source>
</evidence>
<evidence type="ECO:0000256" key="2">
    <source>
        <dbReference type="ARBA" id="ARBA00004496"/>
    </source>
</evidence>
<comment type="pathway">
    <text evidence="3 9">Amino-acid biosynthesis; L-histidine biosynthesis; L-histidine from 5-phospho-alpha-D-ribose 1-diphosphate: step 4/9.</text>
</comment>
<dbReference type="Gene3D" id="3.20.20.70">
    <property type="entry name" value="Aldolase class I"/>
    <property type="match status" value="1"/>
</dbReference>
<evidence type="ECO:0000256" key="1">
    <source>
        <dbReference type="ARBA" id="ARBA00000901"/>
    </source>
</evidence>
<dbReference type="EMBL" id="CP141615">
    <property type="protein sequence ID" value="WRP16366.1"/>
    <property type="molecule type" value="Genomic_DNA"/>
</dbReference>
<sequence>MNDEPFWVVPAIDLMGGHVVRLRAGQFDQVTRYPLEPTEWARRLVQEGASRLHVVDLDGARSGHPVHLEVLRRIASAAGVPVHFGGGLRSLDAVERALAAGASCVMLGTAALRHPEMLQEACRRFGSERVWAAVDVRGGRVTVAGWQEPSHEAPEAVAERLARLGVRWALVTDVAADGTMRGHDPSAALAVAGAGLQVLAAGGIGSPHDVERLAALPALRGAVVGRALYEGALAVREAVDAAARGVKRRSAGLPHHSVS</sequence>
<dbReference type="Pfam" id="PF00977">
    <property type="entry name" value="His_biosynth"/>
    <property type="match status" value="1"/>
</dbReference>
<dbReference type="InterPro" id="IPR011060">
    <property type="entry name" value="RibuloseP-bd_barrel"/>
</dbReference>
<evidence type="ECO:0000256" key="3">
    <source>
        <dbReference type="ARBA" id="ARBA00005133"/>
    </source>
</evidence>
<dbReference type="InterPro" id="IPR023016">
    <property type="entry name" value="HisA/PriA"/>
</dbReference>